<dbReference type="OrthoDB" id="185373at2759"/>
<feature type="region of interest" description="Disordered" evidence="3">
    <location>
        <begin position="1"/>
        <end position="29"/>
    </location>
</feature>
<dbReference type="Gene3D" id="1.25.40.10">
    <property type="entry name" value="Tetratricopeptide repeat domain"/>
    <property type="match status" value="4"/>
</dbReference>
<reference evidence="4" key="1">
    <citation type="submission" date="2022-07" db="EMBL/GenBank/DDBJ databases">
        <authorList>
            <person name="Macas J."/>
            <person name="Novak P."/>
            <person name="Neumann P."/>
        </authorList>
    </citation>
    <scope>NUCLEOTIDE SEQUENCE</scope>
</reference>
<dbReference type="Pfam" id="PF13041">
    <property type="entry name" value="PPR_2"/>
    <property type="match status" value="2"/>
</dbReference>
<evidence type="ECO:0000313" key="5">
    <source>
        <dbReference type="Proteomes" id="UP001152484"/>
    </source>
</evidence>
<dbReference type="Pfam" id="PF20431">
    <property type="entry name" value="E_motif"/>
    <property type="match status" value="1"/>
</dbReference>
<dbReference type="InterPro" id="IPR046960">
    <property type="entry name" value="PPR_At4g14850-like_plant"/>
</dbReference>
<feature type="repeat" description="PPR" evidence="2">
    <location>
        <begin position="238"/>
        <end position="268"/>
    </location>
</feature>
<dbReference type="Proteomes" id="UP001152484">
    <property type="component" value="Unassembled WGS sequence"/>
</dbReference>
<feature type="repeat" description="PPR" evidence="2">
    <location>
        <begin position="172"/>
        <end position="202"/>
    </location>
</feature>
<evidence type="ECO:0000256" key="2">
    <source>
        <dbReference type="PROSITE-ProRule" id="PRU00708"/>
    </source>
</evidence>
<evidence type="ECO:0000313" key="4">
    <source>
        <dbReference type="EMBL" id="CAH9070743.1"/>
    </source>
</evidence>
<dbReference type="PROSITE" id="PS51375">
    <property type="entry name" value="PPR"/>
    <property type="match status" value="5"/>
</dbReference>
<dbReference type="EMBL" id="CAMAPE010000006">
    <property type="protein sequence ID" value="CAH9070743.1"/>
    <property type="molecule type" value="Genomic_DNA"/>
</dbReference>
<feature type="compositionally biased region" description="Polar residues" evidence="3">
    <location>
        <begin position="1"/>
        <end position="14"/>
    </location>
</feature>
<accession>A0A9P0YPJ8</accession>
<proteinExistence type="predicted"/>
<gene>
    <name evidence="4" type="ORF">CEURO_LOCUS3758</name>
</gene>
<dbReference type="InterPro" id="IPR011990">
    <property type="entry name" value="TPR-like_helical_dom_sf"/>
</dbReference>
<dbReference type="PANTHER" id="PTHR47926:SF510">
    <property type="entry name" value="PENTATRICOPEPTIDE REPEAT-CONTAINING PROTEIN"/>
    <property type="match status" value="1"/>
</dbReference>
<comment type="caution">
    <text evidence="4">The sequence shown here is derived from an EMBL/GenBank/DDBJ whole genome shotgun (WGS) entry which is preliminary data.</text>
</comment>
<dbReference type="PANTHER" id="PTHR47926">
    <property type="entry name" value="PENTATRICOPEPTIDE REPEAT-CONTAINING PROTEIN"/>
    <property type="match status" value="1"/>
</dbReference>
<dbReference type="FunFam" id="1.25.40.10:FF:000348">
    <property type="entry name" value="Pentatricopeptide repeat-containing protein chloroplastic"/>
    <property type="match status" value="1"/>
</dbReference>
<dbReference type="GO" id="GO:0003723">
    <property type="term" value="F:RNA binding"/>
    <property type="evidence" value="ECO:0007669"/>
    <property type="project" value="InterPro"/>
</dbReference>
<dbReference type="Pfam" id="PF12854">
    <property type="entry name" value="PPR_1"/>
    <property type="match status" value="1"/>
</dbReference>
<keyword evidence="1" id="KW-0677">Repeat</keyword>
<dbReference type="AlphaFoldDB" id="A0A9P0YPJ8"/>
<organism evidence="4 5">
    <name type="scientific">Cuscuta europaea</name>
    <name type="common">European dodder</name>
    <dbReference type="NCBI Taxonomy" id="41803"/>
    <lineage>
        <taxon>Eukaryota</taxon>
        <taxon>Viridiplantae</taxon>
        <taxon>Streptophyta</taxon>
        <taxon>Embryophyta</taxon>
        <taxon>Tracheophyta</taxon>
        <taxon>Spermatophyta</taxon>
        <taxon>Magnoliopsida</taxon>
        <taxon>eudicotyledons</taxon>
        <taxon>Gunneridae</taxon>
        <taxon>Pentapetalae</taxon>
        <taxon>asterids</taxon>
        <taxon>lamiids</taxon>
        <taxon>Solanales</taxon>
        <taxon>Convolvulaceae</taxon>
        <taxon>Cuscuteae</taxon>
        <taxon>Cuscuta</taxon>
        <taxon>Cuscuta subgen. Cuscuta</taxon>
    </lineage>
</organism>
<dbReference type="Pfam" id="PF01535">
    <property type="entry name" value="PPR"/>
    <property type="match status" value="3"/>
</dbReference>
<evidence type="ECO:0000256" key="3">
    <source>
        <dbReference type="SAM" id="MobiDB-lite"/>
    </source>
</evidence>
<dbReference type="InterPro" id="IPR002885">
    <property type="entry name" value="PPR_rpt"/>
</dbReference>
<dbReference type="NCBIfam" id="TIGR00756">
    <property type="entry name" value="PPR"/>
    <property type="match status" value="4"/>
</dbReference>
<feature type="compositionally biased region" description="Pro residues" evidence="3">
    <location>
        <begin position="15"/>
        <end position="26"/>
    </location>
</feature>
<protein>
    <submittedName>
        <fullName evidence="4">Uncharacterized protein</fullName>
    </submittedName>
</protein>
<dbReference type="InterPro" id="IPR046848">
    <property type="entry name" value="E_motif"/>
</dbReference>
<evidence type="ECO:0000256" key="1">
    <source>
        <dbReference type="ARBA" id="ARBA00022737"/>
    </source>
</evidence>
<sequence length="488" mass="54592">MNFPAFSSPTTAISQPPPPQLTPPCHPQQNHESTAWWTSKISRCCRVGRLGDAVNQFTRMRLSGVEPNHATFLTLLSCCAHYPSQFRHFGASVHAYARKLGLDTQNIKVGTALISMYSKFVELGFARLVFDHMTARNRVTWNTMIDGYIRNAMFEEAIELFDEMPDRNVVSWTAMVGGFAKHSRFQEALEWFQDMLSSGVEPDYVTLIPALSACANLGSLSLGLWLHRFSLQHKLIDNVRVNNTLIDMYCRCGYVDLALQVFERMPERSLVSWNSIIVGLALNGKSDEALDHFNMMQKEGFQPDGVSYTGALTACSHAGLVKDGLTFFKTMKEVHGIPPTIEHYGCIVDLYSRSGRLEDALSVVKNMPVKANKVVLGSMMAACRAHGDVKLAEELMSYMYEFDKGGDSNHVLLSNIYATFGSWSGASNVRRRMKELGIQKRPGTSSIEVSGEICEFMSGDRSHEDAEFIYAMLNLLSHELQIFGTIPY</sequence>
<keyword evidence="5" id="KW-1185">Reference proteome</keyword>
<name>A0A9P0YPJ8_CUSEU</name>
<feature type="repeat" description="PPR" evidence="2">
    <location>
        <begin position="33"/>
        <end position="67"/>
    </location>
</feature>
<dbReference type="FunFam" id="1.25.40.10:FF:000184">
    <property type="entry name" value="Pentatricopeptide repeat-containing protein, chloroplastic"/>
    <property type="match status" value="1"/>
</dbReference>
<feature type="repeat" description="PPR" evidence="2">
    <location>
        <begin position="269"/>
        <end position="303"/>
    </location>
</feature>
<feature type="repeat" description="PPR" evidence="2">
    <location>
        <begin position="137"/>
        <end position="171"/>
    </location>
</feature>
<dbReference type="GO" id="GO:0009451">
    <property type="term" value="P:RNA modification"/>
    <property type="evidence" value="ECO:0007669"/>
    <property type="project" value="InterPro"/>
</dbReference>